<name>A0A117UVX8_9SPHN</name>
<organism evidence="1 2">
    <name type="scientific">Novosphingobium fuchskuhlense</name>
    <dbReference type="NCBI Taxonomy" id="1117702"/>
    <lineage>
        <taxon>Bacteria</taxon>
        <taxon>Pseudomonadati</taxon>
        <taxon>Pseudomonadota</taxon>
        <taxon>Alphaproteobacteria</taxon>
        <taxon>Sphingomonadales</taxon>
        <taxon>Sphingomonadaceae</taxon>
        <taxon>Novosphingobium</taxon>
    </lineage>
</organism>
<dbReference type="AlphaFoldDB" id="A0A117UVX8"/>
<protein>
    <submittedName>
        <fullName evidence="1">Uncharacterized protein</fullName>
    </submittedName>
</protein>
<comment type="caution">
    <text evidence="1">The sequence shown here is derived from an EMBL/GenBank/DDBJ whole genome shotgun (WGS) entry which is preliminary data.</text>
</comment>
<accession>A0A117UVX8</accession>
<proteinExistence type="predicted"/>
<sequence length="101" mass="11161">MSEEALQEARTRRAEAWARFNGRKQALREGLAEQPIPTRIKNAAMDHVIDAVDEAKAVAKDNLPVIGGTLALLAAWFFRRPLITLIKHRFAPAAEADEDAA</sequence>
<dbReference type="STRING" id="1117702.AQZ52_09675"/>
<keyword evidence="2" id="KW-1185">Reference proteome</keyword>
<evidence type="ECO:0000313" key="1">
    <source>
        <dbReference type="EMBL" id="KUR71841.1"/>
    </source>
</evidence>
<evidence type="ECO:0000313" key="2">
    <source>
        <dbReference type="Proteomes" id="UP000058012"/>
    </source>
</evidence>
<dbReference type="OrthoDB" id="7433140at2"/>
<dbReference type="Proteomes" id="UP000058012">
    <property type="component" value="Unassembled WGS sequence"/>
</dbReference>
<reference evidence="1 2" key="1">
    <citation type="submission" date="2015-10" db="EMBL/GenBank/DDBJ databases">
        <title>Draft genome sequence of Novosphingobium fuchskuhlense DSM 25065 isolated from a surface water sample of the southwest basin of Lake Grosse Fuchskuhle.</title>
        <authorList>
            <person name="Ruckert C."/>
            <person name="Winkler A."/>
            <person name="Glaeser J."/>
            <person name="Grossart H.-P."/>
            <person name="Kalinowski J."/>
            <person name="Glaeser S."/>
        </authorList>
    </citation>
    <scope>NUCLEOTIDE SEQUENCE [LARGE SCALE GENOMIC DNA]</scope>
    <source>
        <strain evidence="1 2">FNE08-7</strain>
    </source>
</reference>
<dbReference type="RefSeq" id="WP_067909007.1">
    <property type="nucleotide sequence ID" value="NZ_KQ954244.1"/>
</dbReference>
<dbReference type="EMBL" id="LLZS01000006">
    <property type="protein sequence ID" value="KUR71841.1"/>
    <property type="molecule type" value="Genomic_DNA"/>
</dbReference>
<gene>
    <name evidence="1" type="ORF">AQZ52_09675</name>
</gene>